<dbReference type="STRING" id="656024.FsymDg_3460"/>
<dbReference type="Proteomes" id="UP000001549">
    <property type="component" value="Chromosome"/>
</dbReference>
<organism evidence="1 2">
    <name type="scientific">Candidatus Protofrankia datiscae</name>
    <dbReference type="NCBI Taxonomy" id="2716812"/>
    <lineage>
        <taxon>Bacteria</taxon>
        <taxon>Bacillati</taxon>
        <taxon>Actinomycetota</taxon>
        <taxon>Actinomycetes</taxon>
        <taxon>Frankiales</taxon>
        <taxon>Frankiaceae</taxon>
        <taxon>Protofrankia</taxon>
    </lineage>
</organism>
<evidence type="ECO:0000313" key="2">
    <source>
        <dbReference type="Proteomes" id="UP000001549"/>
    </source>
</evidence>
<name>F8B1J9_9ACTN</name>
<dbReference type="EMBL" id="CP002801">
    <property type="protein sequence ID" value="AEH10751.1"/>
    <property type="molecule type" value="Genomic_DNA"/>
</dbReference>
<sequence>MTTALDFRQALRGAVLRATRPRMAVLSAVHAHPRAGTDSLVGEAPCLAASGDRGFSIDEAEVICWGLCTGCSPHAVADRP</sequence>
<dbReference type="HOGENOM" id="CLU_2584626_0_0_11"/>
<accession>F8B1J9</accession>
<protein>
    <submittedName>
        <fullName evidence="1">Uncharacterized protein</fullName>
    </submittedName>
</protein>
<gene>
    <name evidence="1" type="ordered locus">FsymDg_3460</name>
</gene>
<keyword evidence="2" id="KW-1185">Reference proteome</keyword>
<dbReference type="KEGG" id="fsy:FsymDg_3460"/>
<dbReference type="eggNOG" id="COG0735">
    <property type="taxonomic scope" value="Bacteria"/>
</dbReference>
<reference evidence="1 2" key="1">
    <citation type="submission" date="2011-05" db="EMBL/GenBank/DDBJ databases">
        <title>Complete sequence of chromosome of Frankia symbiont of Datisca glomerata.</title>
        <authorList>
            <consortium name="US DOE Joint Genome Institute"/>
            <person name="Lucas S."/>
            <person name="Han J."/>
            <person name="Lapidus A."/>
            <person name="Cheng J.-F."/>
            <person name="Goodwin L."/>
            <person name="Pitluck S."/>
            <person name="Peters L."/>
            <person name="Mikhailova N."/>
            <person name="Chertkov O."/>
            <person name="Teshima H."/>
            <person name="Han C."/>
            <person name="Tapia R."/>
            <person name="Land M."/>
            <person name="Hauser L."/>
            <person name="Kyrpides N."/>
            <person name="Ivanova N."/>
            <person name="Pagani I."/>
            <person name="Berry A."/>
            <person name="Pawlowski K."/>
            <person name="Persson T."/>
            <person name="Vanden Heuvel B."/>
            <person name="Benson D."/>
            <person name="Woyke T."/>
        </authorList>
    </citation>
    <scope>NUCLEOTIDE SEQUENCE [LARGE SCALE GENOMIC DNA]</scope>
    <source>
        <strain evidence="2">4085684</strain>
    </source>
</reference>
<proteinExistence type="predicted"/>
<dbReference type="AlphaFoldDB" id="F8B1J9"/>
<evidence type="ECO:0000313" key="1">
    <source>
        <dbReference type="EMBL" id="AEH10751.1"/>
    </source>
</evidence>
<dbReference type="RefSeq" id="WP_013874640.1">
    <property type="nucleotide sequence ID" value="NC_015656.1"/>
</dbReference>